<evidence type="ECO:0000313" key="5">
    <source>
        <dbReference type="Proteomes" id="UP000187209"/>
    </source>
</evidence>
<dbReference type="Proteomes" id="UP000187209">
    <property type="component" value="Unassembled WGS sequence"/>
</dbReference>
<dbReference type="Pfam" id="PF03133">
    <property type="entry name" value="TTL"/>
    <property type="match status" value="1"/>
</dbReference>
<dbReference type="PANTHER" id="PTHR12241:SF147">
    <property type="entry name" value="TUBULIN POLYGLUTAMYLASE TTLL7"/>
    <property type="match status" value="1"/>
</dbReference>
<dbReference type="EMBL" id="MPUH01001512">
    <property type="protein sequence ID" value="OMJ67356.1"/>
    <property type="molecule type" value="Genomic_DNA"/>
</dbReference>
<dbReference type="AlphaFoldDB" id="A0A1R2AS92"/>
<sequence>METPLVIKKKPRIVCNVGDTQYEVVKHVAKKKLCWHLNEDFFDDEWDLEWTDNAVSPDKLSKMRPYQKINHFPGMYGICKKNYLAWNLNRMWKLFPNEYNFYPKTWVLPGDWIDLKNNWGKNKFFILKPEASCQGKGIFIVNKIEEVNPNERLVAQEYLKEPLLIDGLKFDLRIYVLVAGCSPMRVYIHDQGLARLATEPFCPPNSGNMQDMCMHLTNYAINKNSSKFVFNEDSDADDVGHKRSLVSIFEYLQGEGYDTKSLMKSIEDIIMKTLCSVQPYLAHLYKTCQPEDYTNSMCFELLGFDIILDSSLKPWVLEVNHSPSFSTDSPLDWKIKKKVIRDTLLLLGVKAKTRKKYFLNKKAEVLKRALTGKCVKETKEERLQLSAIAQAARDKWENAHLGGFRKLFPCDDADRYQGFIKGANDIYTELTGTNIKRIKKTQDDQKSICLPKTAKNNIRKTIIPAASPNKNDTMISFPEIGNEKHMTQLQSEDPLHKREMSPLHISKQESPNTQSRCDTFLNKNFKADTQNKGYIFESFENRLTLVQHIQEAMGRNYIKYKSIEVPPLHIHSIKLNKPSLKQSDYTFSQGNYVMPRTFEFSPRIKLPAGLRNQERRNTKYKLA</sequence>
<keyword evidence="1" id="KW-0436">Ligase</keyword>
<evidence type="ECO:0000256" key="1">
    <source>
        <dbReference type="ARBA" id="ARBA00022598"/>
    </source>
</evidence>
<dbReference type="PANTHER" id="PTHR12241">
    <property type="entry name" value="TUBULIN POLYGLUTAMYLASE"/>
    <property type="match status" value="1"/>
</dbReference>
<comment type="caution">
    <text evidence="4">The sequence shown here is derived from an EMBL/GenBank/DDBJ whole genome shotgun (WGS) entry which is preliminary data.</text>
</comment>
<dbReference type="GO" id="GO:0036064">
    <property type="term" value="C:ciliary basal body"/>
    <property type="evidence" value="ECO:0007669"/>
    <property type="project" value="TreeGrafter"/>
</dbReference>
<dbReference type="GO" id="GO:0070740">
    <property type="term" value="F:tubulin-glutamic acid ligase activity"/>
    <property type="evidence" value="ECO:0007669"/>
    <property type="project" value="TreeGrafter"/>
</dbReference>
<protein>
    <recommendedName>
        <fullName evidence="6">Tubulin--tyrosine ligase-like protein 9</fullName>
    </recommendedName>
</protein>
<dbReference type="SUPFAM" id="SSF56059">
    <property type="entry name" value="Glutathione synthetase ATP-binding domain-like"/>
    <property type="match status" value="1"/>
</dbReference>
<dbReference type="OrthoDB" id="202825at2759"/>
<name>A0A1R2AS92_9CILI</name>
<keyword evidence="3" id="KW-0067">ATP-binding</keyword>
<evidence type="ECO:0000313" key="4">
    <source>
        <dbReference type="EMBL" id="OMJ67356.1"/>
    </source>
</evidence>
<gene>
    <name evidence="4" type="ORF">SteCoe_35502</name>
</gene>
<reference evidence="4 5" key="1">
    <citation type="submission" date="2016-11" db="EMBL/GenBank/DDBJ databases">
        <title>The macronuclear genome of Stentor coeruleus: a giant cell with tiny introns.</title>
        <authorList>
            <person name="Slabodnick M."/>
            <person name="Ruby J.G."/>
            <person name="Reiff S.B."/>
            <person name="Swart E.C."/>
            <person name="Gosai S."/>
            <person name="Prabakaran S."/>
            <person name="Witkowska E."/>
            <person name="Larue G.E."/>
            <person name="Fisher S."/>
            <person name="Freeman R.M."/>
            <person name="Gunawardena J."/>
            <person name="Chu W."/>
            <person name="Stover N.A."/>
            <person name="Gregory B.D."/>
            <person name="Nowacki M."/>
            <person name="Derisi J."/>
            <person name="Roy S.W."/>
            <person name="Marshall W.F."/>
            <person name="Sood P."/>
        </authorList>
    </citation>
    <scope>NUCLEOTIDE SEQUENCE [LARGE SCALE GENOMIC DNA]</scope>
    <source>
        <strain evidence="4">WM001</strain>
    </source>
</reference>
<keyword evidence="2" id="KW-0547">Nucleotide-binding</keyword>
<dbReference type="Gene3D" id="3.30.470.20">
    <property type="entry name" value="ATP-grasp fold, B domain"/>
    <property type="match status" value="1"/>
</dbReference>
<keyword evidence="5" id="KW-1185">Reference proteome</keyword>
<evidence type="ECO:0008006" key="6">
    <source>
        <dbReference type="Google" id="ProtNLM"/>
    </source>
</evidence>
<dbReference type="PROSITE" id="PS51221">
    <property type="entry name" value="TTL"/>
    <property type="match status" value="1"/>
</dbReference>
<organism evidence="4 5">
    <name type="scientific">Stentor coeruleus</name>
    <dbReference type="NCBI Taxonomy" id="5963"/>
    <lineage>
        <taxon>Eukaryota</taxon>
        <taxon>Sar</taxon>
        <taxon>Alveolata</taxon>
        <taxon>Ciliophora</taxon>
        <taxon>Postciliodesmatophora</taxon>
        <taxon>Heterotrichea</taxon>
        <taxon>Heterotrichida</taxon>
        <taxon>Stentoridae</taxon>
        <taxon>Stentor</taxon>
    </lineage>
</organism>
<dbReference type="GO" id="GO:0015631">
    <property type="term" value="F:tubulin binding"/>
    <property type="evidence" value="ECO:0007669"/>
    <property type="project" value="TreeGrafter"/>
</dbReference>
<proteinExistence type="predicted"/>
<evidence type="ECO:0000256" key="2">
    <source>
        <dbReference type="ARBA" id="ARBA00022741"/>
    </source>
</evidence>
<dbReference type="GO" id="GO:0000226">
    <property type="term" value="P:microtubule cytoskeleton organization"/>
    <property type="evidence" value="ECO:0007669"/>
    <property type="project" value="TreeGrafter"/>
</dbReference>
<dbReference type="GO" id="GO:0005524">
    <property type="term" value="F:ATP binding"/>
    <property type="evidence" value="ECO:0007669"/>
    <property type="project" value="UniProtKB-KW"/>
</dbReference>
<evidence type="ECO:0000256" key="3">
    <source>
        <dbReference type="ARBA" id="ARBA00022840"/>
    </source>
</evidence>
<accession>A0A1R2AS92</accession>
<dbReference type="InterPro" id="IPR004344">
    <property type="entry name" value="TTL/TTLL_fam"/>
</dbReference>